<dbReference type="RefSeq" id="WP_121934846.1">
    <property type="nucleotide sequence ID" value="NZ_RDOJ01000011.1"/>
</dbReference>
<organism evidence="1 2">
    <name type="scientific">Faecalibacter macacae</name>
    <dbReference type="NCBI Taxonomy" id="1859289"/>
    <lineage>
        <taxon>Bacteria</taxon>
        <taxon>Pseudomonadati</taxon>
        <taxon>Bacteroidota</taxon>
        <taxon>Flavobacteriia</taxon>
        <taxon>Flavobacteriales</taxon>
        <taxon>Weeksellaceae</taxon>
        <taxon>Faecalibacter</taxon>
    </lineage>
</organism>
<dbReference type="Gene3D" id="1.10.10.10">
    <property type="entry name" value="Winged helix-like DNA-binding domain superfamily/Winged helix DNA-binding domain"/>
    <property type="match status" value="1"/>
</dbReference>
<dbReference type="Proteomes" id="UP000275348">
    <property type="component" value="Unassembled WGS sequence"/>
</dbReference>
<protein>
    <recommendedName>
        <fullName evidence="3">Transcriptional regulator</fullName>
    </recommendedName>
</protein>
<dbReference type="EMBL" id="RDOJ01000011">
    <property type="protein sequence ID" value="RLZ09119.1"/>
    <property type="molecule type" value="Genomic_DNA"/>
</dbReference>
<reference evidence="1 2" key="1">
    <citation type="submission" date="2018-10" db="EMBL/GenBank/DDBJ databases">
        <authorList>
            <person name="Chen X."/>
        </authorList>
    </citation>
    <scope>NUCLEOTIDE SEQUENCE [LARGE SCALE GENOMIC DNA]</scope>
    <source>
        <strain evidence="1 2">YIM 102668</strain>
    </source>
</reference>
<evidence type="ECO:0008006" key="3">
    <source>
        <dbReference type="Google" id="ProtNLM"/>
    </source>
</evidence>
<dbReference type="OrthoDB" id="1807857at2"/>
<evidence type="ECO:0000313" key="1">
    <source>
        <dbReference type="EMBL" id="RLZ09119.1"/>
    </source>
</evidence>
<dbReference type="SUPFAM" id="SSF46785">
    <property type="entry name" value="Winged helix' DNA-binding domain"/>
    <property type="match status" value="1"/>
</dbReference>
<dbReference type="InterPro" id="IPR036388">
    <property type="entry name" value="WH-like_DNA-bd_sf"/>
</dbReference>
<name>A0A3L9MEU9_9FLAO</name>
<gene>
    <name evidence="1" type="ORF">EAH69_08885</name>
</gene>
<dbReference type="AlphaFoldDB" id="A0A3L9MEU9"/>
<comment type="caution">
    <text evidence="1">The sequence shown here is derived from an EMBL/GenBank/DDBJ whole genome shotgun (WGS) entry which is preliminary data.</text>
</comment>
<sequence>MDENNITCDLELFESFSAHLEKTYNFPPLPAKILAYMVMQSSADGYSFDILLEVFKVSKSSLSNSINLLLSLNQIEYINKIDSRKRYFRLNPNYIPEKLEFLHEMITDDIIYTNKINDHRINHHLNNHTKDNKCLAIYLNYLNEAQKLLEETINNIKTIQLENK</sequence>
<accession>A0A3L9MEU9</accession>
<evidence type="ECO:0000313" key="2">
    <source>
        <dbReference type="Proteomes" id="UP000275348"/>
    </source>
</evidence>
<keyword evidence="2" id="KW-1185">Reference proteome</keyword>
<proteinExistence type="predicted"/>
<dbReference type="InterPro" id="IPR036390">
    <property type="entry name" value="WH_DNA-bd_sf"/>
</dbReference>